<dbReference type="Proteomes" id="UP000019141">
    <property type="component" value="Unassembled WGS sequence"/>
</dbReference>
<dbReference type="PRINTS" id="PR00407">
    <property type="entry name" value="EUMOPTERIN"/>
</dbReference>
<evidence type="ECO:0000259" key="1">
    <source>
        <dbReference type="Pfam" id="PF00174"/>
    </source>
</evidence>
<reference evidence="2 3" key="1">
    <citation type="journal article" date="2014" name="Nature">
        <title>An environmental bacterial taxon with a large and distinct metabolic repertoire.</title>
        <authorList>
            <person name="Wilson M.C."/>
            <person name="Mori T."/>
            <person name="Ruckert C."/>
            <person name="Uria A.R."/>
            <person name="Helf M.J."/>
            <person name="Takada K."/>
            <person name="Gernert C."/>
            <person name="Steffens U.A."/>
            <person name="Heycke N."/>
            <person name="Schmitt S."/>
            <person name="Rinke C."/>
            <person name="Helfrich E.J."/>
            <person name="Brachmann A.O."/>
            <person name="Gurgui C."/>
            <person name="Wakimoto T."/>
            <person name="Kracht M."/>
            <person name="Crusemann M."/>
            <person name="Hentschel U."/>
            <person name="Abe I."/>
            <person name="Matsunaga S."/>
            <person name="Kalinowski J."/>
            <person name="Takeyama H."/>
            <person name="Piel J."/>
        </authorList>
    </citation>
    <scope>NUCLEOTIDE SEQUENCE [LARGE SCALE GENOMIC DNA]</scope>
    <source>
        <strain evidence="3">TSY1</strain>
    </source>
</reference>
<dbReference type="InterPro" id="IPR000572">
    <property type="entry name" value="OxRdtase_Mopterin-bd_dom"/>
</dbReference>
<dbReference type="PANTHER" id="PTHR43032">
    <property type="entry name" value="PROTEIN-METHIONINE-SULFOXIDE REDUCTASE"/>
    <property type="match status" value="1"/>
</dbReference>
<keyword evidence="3" id="KW-1185">Reference proteome</keyword>
<dbReference type="CDD" id="cd02109">
    <property type="entry name" value="arch_bact_SO_family_Moco"/>
    <property type="match status" value="1"/>
</dbReference>
<accession>W4LBE5</accession>
<dbReference type="PANTHER" id="PTHR43032:SF4">
    <property type="entry name" value="OXIDOREDUCTASE MOLYBDOPTERIN-BINDING DOMAIN-CONTAINING PROTEIN"/>
    <property type="match status" value="1"/>
</dbReference>
<organism evidence="2 3">
    <name type="scientific">Entotheonella factor</name>
    <dbReference type="NCBI Taxonomy" id="1429438"/>
    <lineage>
        <taxon>Bacteria</taxon>
        <taxon>Pseudomonadati</taxon>
        <taxon>Nitrospinota/Tectimicrobiota group</taxon>
        <taxon>Candidatus Tectimicrobiota</taxon>
        <taxon>Candidatus Entotheonellia</taxon>
        <taxon>Candidatus Entotheonellales</taxon>
        <taxon>Candidatus Entotheonellaceae</taxon>
        <taxon>Candidatus Entotheonella</taxon>
    </lineage>
</organism>
<name>W4LBE5_ENTF1</name>
<dbReference type="EMBL" id="AZHW01000940">
    <property type="protein sequence ID" value="ETW95244.1"/>
    <property type="molecule type" value="Genomic_DNA"/>
</dbReference>
<feature type="domain" description="Oxidoreductase molybdopterin-binding" evidence="1">
    <location>
        <begin position="29"/>
        <end position="178"/>
    </location>
</feature>
<dbReference type="HOGENOM" id="CLU_094953_0_0_7"/>
<proteinExistence type="predicted"/>
<comment type="caution">
    <text evidence="2">The sequence shown here is derived from an EMBL/GenBank/DDBJ whole genome shotgun (WGS) entry which is preliminary data.</text>
</comment>
<dbReference type="GO" id="GO:0016491">
    <property type="term" value="F:oxidoreductase activity"/>
    <property type="evidence" value="ECO:0007669"/>
    <property type="project" value="InterPro"/>
</dbReference>
<dbReference type="Gene3D" id="3.90.420.10">
    <property type="entry name" value="Oxidoreductase, molybdopterin-binding domain"/>
    <property type="match status" value="1"/>
</dbReference>
<protein>
    <submittedName>
        <fullName evidence="2">Oxidoreductase</fullName>
    </submittedName>
</protein>
<dbReference type="Pfam" id="PF00174">
    <property type="entry name" value="Oxidored_molyb"/>
    <property type="match status" value="1"/>
</dbReference>
<gene>
    <name evidence="2" type="ORF">ETSY1_31460</name>
</gene>
<evidence type="ECO:0000313" key="2">
    <source>
        <dbReference type="EMBL" id="ETW95244.1"/>
    </source>
</evidence>
<dbReference type="SUPFAM" id="SSF56524">
    <property type="entry name" value="Oxidoreductase molybdopterin-binding domain"/>
    <property type="match status" value="1"/>
</dbReference>
<dbReference type="AlphaFoldDB" id="W4LBE5"/>
<sequence>MALPRWLTKKARVPAGQHVVAMFPVLHVGPVPPFDPATWAFNVFGLVQEEKVWTYEALTSGALFPISTVKADFHCVTSWSKLDNVWGGIRFVDLLEHIDVSPKAHYVMAHCEYGYTTNLPLADLKQPQTLLAWQHNGVDLDPDHGYPLRLVVPHLYGWKSAKWLRGLEFMATNEPGYWEQRGYHVYGDPWRQQRYSWDC</sequence>
<dbReference type="InterPro" id="IPR036374">
    <property type="entry name" value="OxRdtase_Mopterin-bd_sf"/>
</dbReference>
<dbReference type="InterPro" id="IPR008335">
    <property type="entry name" value="Mopterin_OxRdtase_euk"/>
</dbReference>
<dbReference type="PATRIC" id="fig|1429438.4.peg.5972"/>
<evidence type="ECO:0000313" key="3">
    <source>
        <dbReference type="Proteomes" id="UP000019141"/>
    </source>
</evidence>